<keyword evidence="7" id="KW-0223">Dioxygenase</keyword>
<evidence type="ECO:0000256" key="12">
    <source>
        <dbReference type="RuleBase" id="RU003682"/>
    </source>
</evidence>
<keyword evidence="9 12" id="KW-0408">Iron</keyword>
<dbReference type="InterPro" id="IPR026992">
    <property type="entry name" value="DIOX_N"/>
</dbReference>
<keyword evidence="8 12" id="KW-0560">Oxidoreductase</keyword>
<dbReference type="EMBL" id="CAJGYO010000003">
    <property type="protein sequence ID" value="CAD6220000.1"/>
    <property type="molecule type" value="Genomic_DNA"/>
</dbReference>
<reference evidence="15" key="1">
    <citation type="submission" date="2020-10" db="EMBL/GenBank/DDBJ databases">
        <authorList>
            <person name="Han B."/>
            <person name="Lu T."/>
            <person name="Zhao Q."/>
            <person name="Huang X."/>
            <person name="Zhao Y."/>
        </authorList>
    </citation>
    <scope>NUCLEOTIDE SEQUENCE</scope>
</reference>
<evidence type="ECO:0000256" key="11">
    <source>
        <dbReference type="ARBA" id="ARBA00059922"/>
    </source>
</evidence>
<dbReference type="GO" id="GO:0005737">
    <property type="term" value="C:cytoplasm"/>
    <property type="evidence" value="ECO:0007669"/>
    <property type="project" value="UniProtKB-SubCell"/>
</dbReference>
<dbReference type="AlphaFoldDB" id="A0A811N9K3"/>
<evidence type="ECO:0000313" key="16">
    <source>
        <dbReference type="Proteomes" id="UP000604825"/>
    </source>
</evidence>
<comment type="caution">
    <text evidence="15">The sequence shown here is derived from an EMBL/GenBank/DDBJ whole genome shotgun (WGS) entry which is preliminary data.</text>
</comment>
<evidence type="ECO:0000256" key="8">
    <source>
        <dbReference type="ARBA" id="ARBA00023002"/>
    </source>
</evidence>
<dbReference type="SUPFAM" id="SSF51197">
    <property type="entry name" value="Clavaminate synthase-like"/>
    <property type="match status" value="1"/>
</dbReference>
<dbReference type="PRINTS" id="PR00682">
    <property type="entry name" value="IPNSYNTHASE"/>
</dbReference>
<dbReference type="Proteomes" id="UP000604825">
    <property type="component" value="Unassembled WGS sequence"/>
</dbReference>
<protein>
    <recommendedName>
        <fullName evidence="14">Fe2OG dioxygenase domain-containing protein</fullName>
    </recommendedName>
</protein>
<evidence type="ECO:0000256" key="5">
    <source>
        <dbReference type="ARBA" id="ARBA00022490"/>
    </source>
</evidence>
<keyword evidence="6 12" id="KW-0479">Metal-binding</keyword>
<evidence type="ECO:0000259" key="14">
    <source>
        <dbReference type="PROSITE" id="PS51471"/>
    </source>
</evidence>
<comment type="similarity">
    <text evidence="4 12">Belongs to the iron/ascorbate-dependent oxidoreductase family.</text>
</comment>
<evidence type="ECO:0000256" key="6">
    <source>
        <dbReference type="ARBA" id="ARBA00022723"/>
    </source>
</evidence>
<dbReference type="OrthoDB" id="288590at2759"/>
<dbReference type="GO" id="GO:0046872">
    <property type="term" value="F:metal ion binding"/>
    <property type="evidence" value="ECO:0007669"/>
    <property type="project" value="UniProtKB-KW"/>
</dbReference>
<dbReference type="InterPro" id="IPR050295">
    <property type="entry name" value="Plant_2OG-oxidoreductases"/>
</dbReference>
<comment type="subcellular location">
    <subcellularLocation>
        <location evidence="3">Cytoplasm</location>
    </subcellularLocation>
    <subcellularLocation>
        <location evidence="2">Nucleus</location>
    </subcellularLocation>
</comment>
<evidence type="ECO:0000256" key="3">
    <source>
        <dbReference type="ARBA" id="ARBA00004496"/>
    </source>
</evidence>
<comment type="cofactor">
    <cofactor evidence="1">
        <name>L-ascorbate</name>
        <dbReference type="ChEBI" id="CHEBI:38290"/>
    </cofactor>
</comment>
<dbReference type="Pfam" id="PF14226">
    <property type="entry name" value="DIOX_N"/>
    <property type="match status" value="1"/>
</dbReference>
<gene>
    <name evidence="15" type="ORF">NCGR_LOCUS13584</name>
</gene>
<evidence type="ECO:0000313" key="15">
    <source>
        <dbReference type="EMBL" id="CAD6220000.1"/>
    </source>
</evidence>
<feature type="region of interest" description="Disordered" evidence="13">
    <location>
        <begin position="12"/>
        <end position="46"/>
    </location>
</feature>
<dbReference type="GO" id="GO:0005634">
    <property type="term" value="C:nucleus"/>
    <property type="evidence" value="ECO:0007669"/>
    <property type="project" value="UniProtKB-SubCell"/>
</dbReference>
<dbReference type="InterPro" id="IPR044861">
    <property type="entry name" value="IPNS-like_FE2OG_OXY"/>
</dbReference>
<accession>A0A811N9K3</accession>
<evidence type="ECO:0000256" key="13">
    <source>
        <dbReference type="SAM" id="MobiDB-lite"/>
    </source>
</evidence>
<dbReference type="PROSITE" id="PS51471">
    <property type="entry name" value="FE2OG_OXY"/>
    <property type="match status" value="1"/>
</dbReference>
<dbReference type="GO" id="GO:0051213">
    <property type="term" value="F:dioxygenase activity"/>
    <property type="evidence" value="ECO:0007669"/>
    <property type="project" value="UniProtKB-KW"/>
</dbReference>
<keyword evidence="16" id="KW-1185">Reference proteome</keyword>
<evidence type="ECO:0000256" key="1">
    <source>
        <dbReference type="ARBA" id="ARBA00001961"/>
    </source>
</evidence>
<evidence type="ECO:0000256" key="7">
    <source>
        <dbReference type="ARBA" id="ARBA00022964"/>
    </source>
</evidence>
<dbReference type="Gene3D" id="2.60.120.330">
    <property type="entry name" value="B-lactam Antibiotic, Isopenicillin N Synthase, Chain"/>
    <property type="match status" value="1"/>
</dbReference>
<dbReference type="FunFam" id="2.60.120.330:FF:000015">
    <property type="entry name" value="Protein DMR6-LIKE OXYGENASE 1"/>
    <property type="match status" value="1"/>
</dbReference>
<keyword evidence="10" id="KW-0539">Nucleus</keyword>
<dbReference type="PANTHER" id="PTHR47991">
    <property type="entry name" value="OXOGLUTARATE/IRON-DEPENDENT DIOXYGENASE"/>
    <property type="match status" value="1"/>
</dbReference>
<evidence type="ECO:0000256" key="10">
    <source>
        <dbReference type="ARBA" id="ARBA00023242"/>
    </source>
</evidence>
<dbReference type="InterPro" id="IPR005123">
    <property type="entry name" value="Oxoglu/Fe-dep_dioxygenase_dom"/>
</dbReference>
<evidence type="ECO:0000256" key="4">
    <source>
        <dbReference type="ARBA" id="ARBA00008056"/>
    </source>
</evidence>
<evidence type="ECO:0000256" key="9">
    <source>
        <dbReference type="ARBA" id="ARBA00023004"/>
    </source>
</evidence>
<keyword evidence="5" id="KW-0963">Cytoplasm</keyword>
<name>A0A811N9K3_9POAL</name>
<dbReference type="InterPro" id="IPR027443">
    <property type="entry name" value="IPNS-like_sf"/>
</dbReference>
<organism evidence="15 16">
    <name type="scientific">Miscanthus lutarioriparius</name>
    <dbReference type="NCBI Taxonomy" id="422564"/>
    <lineage>
        <taxon>Eukaryota</taxon>
        <taxon>Viridiplantae</taxon>
        <taxon>Streptophyta</taxon>
        <taxon>Embryophyta</taxon>
        <taxon>Tracheophyta</taxon>
        <taxon>Spermatophyta</taxon>
        <taxon>Magnoliopsida</taxon>
        <taxon>Liliopsida</taxon>
        <taxon>Poales</taxon>
        <taxon>Poaceae</taxon>
        <taxon>PACMAD clade</taxon>
        <taxon>Panicoideae</taxon>
        <taxon>Andropogonodae</taxon>
        <taxon>Andropogoneae</taxon>
        <taxon>Saccharinae</taxon>
        <taxon>Miscanthus</taxon>
    </lineage>
</organism>
<evidence type="ECO:0000256" key="2">
    <source>
        <dbReference type="ARBA" id="ARBA00004123"/>
    </source>
</evidence>
<comment type="function">
    <text evidence="11">Involved in the regulation of shoot development and salicylic acid (SA) homeostasis.</text>
</comment>
<dbReference type="Pfam" id="PF03171">
    <property type="entry name" value="2OG-FeII_Oxy"/>
    <property type="match status" value="1"/>
</dbReference>
<feature type="domain" description="Fe2OG dioxygenase" evidence="14">
    <location>
        <begin position="246"/>
        <end position="345"/>
    </location>
</feature>
<proteinExistence type="inferred from homology"/>
<sequence length="398" mass="44112">MAILDVDLAQNNNSSSAPPCHAHAHAHARQQAHADEQQDAEEEEQQQLLLKGVRHLCERGTITKLPARYVLPPSDRPAPGDQPRSSSCIFPVIDLGRLRVPAERAAALAELDAACRDYGFFQVVGHGVDGGGRMLDVARRFFDLPFQERARYMSADIRAPVRYGTSFNQLNDGVLCWRDFLKLVCCDDLAAVVPSWPDAPTDLREVVSAYARSSRRLFRELMEAALEALGIRSGGAAEMLADCDAGSQMLMVNCFPACPEPDLTLGMPPHSDYGFLTVLLQDQVNGLEVRHADTWVLVDPVPGSLVVNIGDHFEMYSNGRYKSLLHRVRVNSARPRISVASLHGLPPERVIGPAPELVDDEKNPRMYMDTDFATFLDYLISAEGKHKSFLQTRRLITN</sequence>